<dbReference type="InterPro" id="IPR023393">
    <property type="entry name" value="START-like_dom_sf"/>
</dbReference>
<feature type="domain" description="Activator of Hsp90 ATPase homologue 1/2-like C-terminal" evidence="2">
    <location>
        <begin position="23"/>
        <end position="131"/>
    </location>
</feature>
<dbReference type="RefSeq" id="WP_344378368.1">
    <property type="nucleotide sequence ID" value="NZ_BAAAPW010000008.1"/>
</dbReference>
<evidence type="ECO:0000256" key="1">
    <source>
        <dbReference type="ARBA" id="ARBA00006817"/>
    </source>
</evidence>
<dbReference type="Pfam" id="PF08327">
    <property type="entry name" value="AHSA1"/>
    <property type="match status" value="1"/>
</dbReference>
<gene>
    <name evidence="3" type="ORF">GCM10009819_36150</name>
</gene>
<sequence length="169" mass="19407">MTVTGDIFPDEPGFRLEYDEWYDTDPDDLWEAVTRPERLARWMATYRGDFRLGGRWQALTLSGDVYCDGEVTDCERPRAFTTTWTVVGEPPTTVVVHLLPEGDGTRLRLRHEQVTRLESGPGWHAYLESLSWHLADPAAPRDRERWAARFDELEPAYAERFAALTPPAP</sequence>
<comment type="similarity">
    <text evidence="1">Belongs to the AHA1 family.</text>
</comment>
<dbReference type="Gene3D" id="3.30.530.20">
    <property type="match status" value="1"/>
</dbReference>
<protein>
    <recommendedName>
        <fullName evidence="2">Activator of Hsp90 ATPase homologue 1/2-like C-terminal domain-containing protein</fullName>
    </recommendedName>
</protein>
<dbReference type="EMBL" id="BAAAPW010000008">
    <property type="protein sequence ID" value="GAA2045526.1"/>
    <property type="molecule type" value="Genomic_DNA"/>
</dbReference>
<evidence type="ECO:0000313" key="4">
    <source>
        <dbReference type="Proteomes" id="UP001501196"/>
    </source>
</evidence>
<dbReference type="SUPFAM" id="SSF55961">
    <property type="entry name" value="Bet v1-like"/>
    <property type="match status" value="1"/>
</dbReference>
<reference evidence="3 4" key="1">
    <citation type="journal article" date="2019" name="Int. J. Syst. Evol. Microbiol.">
        <title>The Global Catalogue of Microorganisms (GCM) 10K type strain sequencing project: providing services to taxonomists for standard genome sequencing and annotation.</title>
        <authorList>
            <consortium name="The Broad Institute Genomics Platform"/>
            <consortium name="The Broad Institute Genome Sequencing Center for Infectious Disease"/>
            <person name="Wu L."/>
            <person name="Ma J."/>
        </authorList>
    </citation>
    <scope>NUCLEOTIDE SEQUENCE [LARGE SCALE GENOMIC DNA]</scope>
    <source>
        <strain evidence="3 4">JCM 15672</strain>
    </source>
</reference>
<proteinExistence type="inferred from homology"/>
<organism evidence="3 4">
    <name type="scientific">Agromyces tropicus</name>
    <dbReference type="NCBI Taxonomy" id="555371"/>
    <lineage>
        <taxon>Bacteria</taxon>
        <taxon>Bacillati</taxon>
        <taxon>Actinomycetota</taxon>
        <taxon>Actinomycetes</taxon>
        <taxon>Micrococcales</taxon>
        <taxon>Microbacteriaceae</taxon>
        <taxon>Agromyces</taxon>
    </lineage>
</organism>
<dbReference type="Proteomes" id="UP001501196">
    <property type="component" value="Unassembled WGS sequence"/>
</dbReference>
<name>A0ABN2UY45_9MICO</name>
<evidence type="ECO:0000259" key="2">
    <source>
        <dbReference type="Pfam" id="PF08327"/>
    </source>
</evidence>
<keyword evidence="4" id="KW-1185">Reference proteome</keyword>
<evidence type="ECO:0000313" key="3">
    <source>
        <dbReference type="EMBL" id="GAA2045526.1"/>
    </source>
</evidence>
<dbReference type="InterPro" id="IPR013538">
    <property type="entry name" value="ASHA1/2-like_C"/>
</dbReference>
<accession>A0ABN2UY45</accession>
<comment type="caution">
    <text evidence="3">The sequence shown here is derived from an EMBL/GenBank/DDBJ whole genome shotgun (WGS) entry which is preliminary data.</text>
</comment>